<organism evidence="2 3">
    <name type="scientific">Sphingomonas rosea</name>
    <dbReference type="NCBI Taxonomy" id="335605"/>
    <lineage>
        <taxon>Bacteria</taxon>
        <taxon>Pseudomonadati</taxon>
        <taxon>Pseudomonadota</taxon>
        <taxon>Alphaproteobacteria</taxon>
        <taxon>Sphingomonadales</taxon>
        <taxon>Sphingomonadaceae</taxon>
        <taxon>Sphingomonas</taxon>
    </lineage>
</organism>
<sequence length="117" mass="12021">MTPAAPASAVAADPFADRRVHPRVAVALPAFLGIGGERHKVQIVDLSGGGAKLHGALPPVAGSKVVLDCGGAPSEATVRWQDGPYVGVSFTREMSPREVAALADRSAALVKRMRAQG</sequence>
<dbReference type="Pfam" id="PF07238">
    <property type="entry name" value="PilZ"/>
    <property type="match status" value="1"/>
</dbReference>
<accession>A0ABP7TVW5</accession>
<protein>
    <recommendedName>
        <fullName evidence="1">PilZ domain-containing protein</fullName>
    </recommendedName>
</protein>
<dbReference type="EMBL" id="BAABBR010000001">
    <property type="protein sequence ID" value="GAA4031796.1"/>
    <property type="molecule type" value="Genomic_DNA"/>
</dbReference>
<name>A0ABP7TVW5_9SPHN</name>
<comment type="caution">
    <text evidence="2">The sequence shown here is derived from an EMBL/GenBank/DDBJ whole genome shotgun (WGS) entry which is preliminary data.</text>
</comment>
<dbReference type="Gene3D" id="2.40.10.220">
    <property type="entry name" value="predicted glycosyltransferase like domains"/>
    <property type="match status" value="1"/>
</dbReference>
<gene>
    <name evidence="2" type="ORF">GCM10022281_09250</name>
</gene>
<proteinExistence type="predicted"/>
<keyword evidence="3" id="KW-1185">Reference proteome</keyword>
<evidence type="ECO:0000313" key="2">
    <source>
        <dbReference type="EMBL" id="GAA4031796.1"/>
    </source>
</evidence>
<evidence type="ECO:0000313" key="3">
    <source>
        <dbReference type="Proteomes" id="UP001424459"/>
    </source>
</evidence>
<dbReference type="Proteomes" id="UP001424459">
    <property type="component" value="Unassembled WGS sequence"/>
</dbReference>
<evidence type="ECO:0000259" key="1">
    <source>
        <dbReference type="Pfam" id="PF07238"/>
    </source>
</evidence>
<feature type="domain" description="PilZ" evidence="1">
    <location>
        <begin position="17"/>
        <end position="103"/>
    </location>
</feature>
<dbReference type="InterPro" id="IPR009875">
    <property type="entry name" value="PilZ_domain"/>
</dbReference>
<reference evidence="3" key="1">
    <citation type="journal article" date="2019" name="Int. J. Syst. Evol. Microbiol.">
        <title>The Global Catalogue of Microorganisms (GCM) 10K type strain sequencing project: providing services to taxonomists for standard genome sequencing and annotation.</title>
        <authorList>
            <consortium name="The Broad Institute Genomics Platform"/>
            <consortium name="The Broad Institute Genome Sequencing Center for Infectious Disease"/>
            <person name="Wu L."/>
            <person name="Ma J."/>
        </authorList>
    </citation>
    <scope>NUCLEOTIDE SEQUENCE [LARGE SCALE GENOMIC DNA]</scope>
    <source>
        <strain evidence="3">JCM 17564</strain>
    </source>
</reference>
<dbReference type="RefSeq" id="WP_344695858.1">
    <property type="nucleotide sequence ID" value="NZ_BAABBR010000001.1"/>
</dbReference>
<dbReference type="SUPFAM" id="SSF141371">
    <property type="entry name" value="PilZ domain-like"/>
    <property type="match status" value="1"/>
</dbReference>